<name>A0ACB9IBH6_9ASTR</name>
<reference evidence="1 2" key="2">
    <citation type="journal article" date="2022" name="Mol. Ecol. Resour.">
        <title>The genomes of chicory, endive, great burdock and yacon provide insights into Asteraceae paleo-polyploidization history and plant inulin production.</title>
        <authorList>
            <person name="Fan W."/>
            <person name="Wang S."/>
            <person name="Wang H."/>
            <person name="Wang A."/>
            <person name="Jiang F."/>
            <person name="Liu H."/>
            <person name="Zhao H."/>
            <person name="Xu D."/>
            <person name="Zhang Y."/>
        </authorList>
    </citation>
    <scope>NUCLEOTIDE SEQUENCE [LARGE SCALE GENOMIC DNA]</scope>
    <source>
        <strain evidence="2">cv. Yunnan</strain>
        <tissue evidence="1">Leaves</tissue>
    </source>
</reference>
<proteinExistence type="predicted"/>
<reference evidence="2" key="1">
    <citation type="journal article" date="2022" name="Mol. Ecol. Resour.">
        <title>The genomes of chicory, endive, great burdock and yacon provide insights into Asteraceae palaeo-polyploidization history and plant inulin production.</title>
        <authorList>
            <person name="Fan W."/>
            <person name="Wang S."/>
            <person name="Wang H."/>
            <person name="Wang A."/>
            <person name="Jiang F."/>
            <person name="Liu H."/>
            <person name="Zhao H."/>
            <person name="Xu D."/>
            <person name="Zhang Y."/>
        </authorList>
    </citation>
    <scope>NUCLEOTIDE SEQUENCE [LARGE SCALE GENOMIC DNA]</scope>
    <source>
        <strain evidence="2">cv. Yunnan</strain>
    </source>
</reference>
<keyword evidence="2" id="KW-1185">Reference proteome</keyword>
<gene>
    <name evidence="1" type="ORF">L1987_27807</name>
</gene>
<evidence type="ECO:0000313" key="1">
    <source>
        <dbReference type="EMBL" id="KAI3805432.1"/>
    </source>
</evidence>
<dbReference type="EMBL" id="CM042026">
    <property type="protein sequence ID" value="KAI3805432.1"/>
    <property type="molecule type" value="Genomic_DNA"/>
</dbReference>
<evidence type="ECO:0000313" key="2">
    <source>
        <dbReference type="Proteomes" id="UP001056120"/>
    </source>
</evidence>
<dbReference type="Proteomes" id="UP001056120">
    <property type="component" value="Linkage Group LG09"/>
</dbReference>
<protein>
    <submittedName>
        <fullName evidence="1">Uncharacterized protein</fullName>
    </submittedName>
</protein>
<comment type="caution">
    <text evidence="1">The sequence shown here is derived from an EMBL/GenBank/DDBJ whole genome shotgun (WGS) entry which is preliminary data.</text>
</comment>
<accession>A0ACB9IBH6</accession>
<sequence>MASTSSSMAFSRPNQTRFDVFLSFRGEDTRHSFTDHLYAALKRAAIHTFRDNDEIRRGRDLEPEIVKAIENSRASIVIVSENYAKSRWCLQELSLILEQNRKGNHFVLPVFYKVDPSDVRNQRQSFAIEGSKWTEVNVSKWKSALREVANLSGMVASGPETHFIANVVDTVHYELDLKLISTPTHLTGMETRAEDINSWLKDEHSNTNVLAICGMGDEDYVGSETIEGLAVDMRKLKKGTKALAINADSLAKMHRLKLLQLNYVKLSGYYKNFPELRWLCWHGFHLKTIPSSLLMSNFLVAIDMTGGNMEKFEPPLGVKNCGRLH</sequence>
<organism evidence="1 2">
    <name type="scientific">Smallanthus sonchifolius</name>
    <dbReference type="NCBI Taxonomy" id="185202"/>
    <lineage>
        <taxon>Eukaryota</taxon>
        <taxon>Viridiplantae</taxon>
        <taxon>Streptophyta</taxon>
        <taxon>Embryophyta</taxon>
        <taxon>Tracheophyta</taxon>
        <taxon>Spermatophyta</taxon>
        <taxon>Magnoliopsida</taxon>
        <taxon>eudicotyledons</taxon>
        <taxon>Gunneridae</taxon>
        <taxon>Pentapetalae</taxon>
        <taxon>asterids</taxon>
        <taxon>campanulids</taxon>
        <taxon>Asterales</taxon>
        <taxon>Asteraceae</taxon>
        <taxon>Asteroideae</taxon>
        <taxon>Heliantheae alliance</taxon>
        <taxon>Millerieae</taxon>
        <taxon>Smallanthus</taxon>
    </lineage>
</organism>